<keyword evidence="3" id="KW-1185">Reference proteome</keyword>
<evidence type="ECO:0000313" key="3">
    <source>
        <dbReference type="Proteomes" id="UP001484239"/>
    </source>
</evidence>
<gene>
    <name evidence="2" type="ORF">WI372_01985</name>
</gene>
<dbReference type="Proteomes" id="UP001484239">
    <property type="component" value="Unassembled WGS sequence"/>
</dbReference>
<proteinExistence type="predicted"/>
<organism evidence="2 3">
    <name type="scientific">Gaopeijia maritima</name>
    <dbReference type="NCBI Taxonomy" id="3119007"/>
    <lineage>
        <taxon>Bacteria</taxon>
        <taxon>Pseudomonadati</taxon>
        <taxon>Gemmatimonadota</taxon>
        <taxon>Longimicrobiia</taxon>
        <taxon>Gaopeijiales</taxon>
        <taxon>Gaopeijiaceae</taxon>
        <taxon>Gaopeijia</taxon>
    </lineage>
</organism>
<reference evidence="2 3" key="1">
    <citation type="submission" date="2024-02" db="EMBL/GenBank/DDBJ databases">
        <title>A novel Gemmatimonadota bacterium.</title>
        <authorList>
            <person name="Du Z.-J."/>
            <person name="Ye Y.-Q."/>
        </authorList>
    </citation>
    <scope>NUCLEOTIDE SEQUENCE [LARGE SCALE GENOMIC DNA]</scope>
    <source>
        <strain evidence="2 3">DH-20</strain>
    </source>
</reference>
<dbReference type="EMBL" id="JBBHLI010000001">
    <property type="protein sequence ID" value="MEK9499750.1"/>
    <property type="molecule type" value="Genomic_DNA"/>
</dbReference>
<evidence type="ECO:0000313" key="2">
    <source>
        <dbReference type="EMBL" id="MEK9499750.1"/>
    </source>
</evidence>
<protein>
    <submittedName>
        <fullName evidence="2">Uncharacterized protein</fullName>
    </submittedName>
</protein>
<dbReference type="RefSeq" id="WP_405282895.1">
    <property type="nucleotide sequence ID" value="NZ_CP144380.1"/>
</dbReference>
<accession>A0ABU9E703</accession>
<name>A0ABU9E703_9BACT</name>
<comment type="caution">
    <text evidence="2">The sequence shown here is derived from an EMBL/GenBank/DDBJ whole genome shotgun (WGS) entry which is preliminary data.</text>
</comment>
<feature type="region of interest" description="Disordered" evidence="1">
    <location>
        <begin position="1"/>
        <end position="23"/>
    </location>
</feature>
<evidence type="ECO:0000256" key="1">
    <source>
        <dbReference type="SAM" id="MobiDB-lite"/>
    </source>
</evidence>
<sequence>MPSPPPRFASIPPGTIRTDRPPALPPTLLIEGTSPRFPVVYRRWLGRSSRVDVALTRLRIATLRLQAGDLARVERLRIVLAELSTAAWEAETHRALLDPQRGPMLRRIIQLLQEGRLEVRSAPLAGWAPDFTIFHDREPGEEKASPARALIGPHWLETGAGLAGPRFAFAVEGVDARRAQERFTSIWRHAYDVGPAVTRLLGGTMEALDRLTPSIRQGIVSAPQHWGVLPP</sequence>